<accession>A0A7W8FDR6</accession>
<protein>
    <submittedName>
        <fullName evidence="1">Uncharacterized protein</fullName>
    </submittedName>
</protein>
<keyword evidence="2" id="KW-1185">Reference proteome</keyword>
<evidence type="ECO:0000313" key="1">
    <source>
        <dbReference type="EMBL" id="MBB5141993.1"/>
    </source>
</evidence>
<sequence length="48" mass="5256">MKHGPKADLTLEWDGRSNVRGCANARIMPDIQENSEDFGRLNAPVSSA</sequence>
<dbReference type="RefSeq" id="WP_183717139.1">
    <property type="nucleotide sequence ID" value="NZ_JACHGO010000001.1"/>
</dbReference>
<reference evidence="1 2" key="1">
    <citation type="submission" date="2020-08" db="EMBL/GenBank/DDBJ databases">
        <title>Genomic Encyclopedia of Type Strains, Phase IV (KMG-IV): sequencing the most valuable type-strain genomes for metagenomic binning, comparative biology and taxonomic classification.</title>
        <authorList>
            <person name="Goeker M."/>
        </authorList>
    </citation>
    <scope>NUCLEOTIDE SEQUENCE [LARGE SCALE GENOMIC DNA]</scope>
    <source>
        <strain evidence="1 2">DSM 11275</strain>
    </source>
</reference>
<gene>
    <name evidence="1" type="ORF">HNQ38_000056</name>
</gene>
<evidence type="ECO:0000313" key="2">
    <source>
        <dbReference type="Proteomes" id="UP000539075"/>
    </source>
</evidence>
<dbReference type="EMBL" id="JACHGO010000001">
    <property type="protein sequence ID" value="MBB5141993.1"/>
    <property type="molecule type" value="Genomic_DNA"/>
</dbReference>
<name>A0A7W8FDR6_9BACT</name>
<proteinExistence type="predicted"/>
<dbReference type="AlphaFoldDB" id="A0A7W8FDR6"/>
<organism evidence="1 2">
    <name type="scientific">Desulfovibrio intestinalis</name>
    <dbReference type="NCBI Taxonomy" id="58621"/>
    <lineage>
        <taxon>Bacteria</taxon>
        <taxon>Pseudomonadati</taxon>
        <taxon>Thermodesulfobacteriota</taxon>
        <taxon>Desulfovibrionia</taxon>
        <taxon>Desulfovibrionales</taxon>
        <taxon>Desulfovibrionaceae</taxon>
        <taxon>Desulfovibrio</taxon>
    </lineage>
</organism>
<comment type="caution">
    <text evidence="1">The sequence shown here is derived from an EMBL/GenBank/DDBJ whole genome shotgun (WGS) entry which is preliminary data.</text>
</comment>
<dbReference type="Proteomes" id="UP000539075">
    <property type="component" value="Unassembled WGS sequence"/>
</dbReference>